<dbReference type="AlphaFoldDB" id="A0A934NIX7"/>
<dbReference type="Gene3D" id="3.40.50.10170">
    <property type="match status" value="1"/>
</dbReference>
<dbReference type="GO" id="GO:0008289">
    <property type="term" value="F:lipid binding"/>
    <property type="evidence" value="ECO:0007669"/>
    <property type="project" value="UniProtKB-KW"/>
</dbReference>
<name>A0A934NIX7_9BACT</name>
<dbReference type="EMBL" id="JAEKNN010000021">
    <property type="protein sequence ID" value="MBJ7608604.1"/>
    <property type="molecule type" value="Genomic_DNA"/>
</dbReference>
<dbReference type="Proteomes" id="UP000614410">
    <property type="component" value="Unassembled WGS sequence"/>
</dbReference>
<dbReference type="PANTHER" id="PTHR33434">
    <property type="entry name" value="DEGV DOMAIN-CONTAINING PROTEIN DR_1986-RELATED"/>
    <property type="match status" value="1"/>
</dbReference>
<dbReference type="InterPro" id="IPR003797">
    <property type="entry name" value="DegV"/>
</dbReference>
<dbReference type="InterPro" id="IPR050270">
    <property type="entry name" value="DegV_domain_contain"/>
</dbReference>
<proteinExistence type="predicted"/>
<sequence length="277" mass="29531">MIRVVTDSTSDLVPADAARLGVDVVPLTVRFGDEQFLDAVELSADQFYSRLPDTPVQPSTSQPTPEQFAEVYRRHVAAGDSVVSVHISSKLSGTIQSASLAAQEFPDGAVRVVDSTTVSAGIQFLVRAALDDIAAGAGHDHVVGQMEQRRDRIVVYVLLDSLTYLQRGGRIGRAQGLLGGILKVKPLLRISEGEVHPEARVRSRQQGISKMVEMAAAQRPLEALGFFHCGAPELLALIEPRLRHDHPDVPMFSGQLGAVVGTYSGPGGVGVGLLRAG</sequence>
<gene>
    <name evidence="2" type="ORF">JF887_04115</name>
</gene>
<protein>
    <submittedName>
        <fullName evidence="2">DegV family protein</fullName>
    </submittedName>
</protein>
<evidence type="ECO:0000313" key="3">
    <source>
        <dbReference type="Proteomes" id="UP000614410"/>
    </source>
</evidence>
<dbReference type="PANTHER" id="PTHR33434:SF2">
    <property type="entry name" value="FATTY ACID-BINDING PROTEIN TM_1468"/>
    <property type="match status" value="1"/>
</dbReference>
<dbReference type="Pfam" id="PF02645">
    <property type="entry name" value="DegV"/>
    <property type="match status" value="1"/>
</dbReference>
<comment type="caution">
    <text evidence="2">The sequence shown here is derived from an EMBL/GenBank/DDBJ whole genome shotgun (WGS) entry which is preliminary data.</text>
</comment>
<dbReference type="Gene3D" id="3.30.1180.10">
    <property type="match status" value="1"/>
</dbReference>
<evidence type="ECO:0000256" key="1">
    <source>
        <dbReference type="ARBA" id="ARBA00023121"/>
    </source>
</evidence>
<dbReference type="NCBIfam" id="TIGR00762">
    <property type="entry name" value="DegV"/>
    <property type="match status" value="1"/>
</dbReference>
<dbReference type="SUPFAM" id="SSF82549">
    <property type="entry name" value="DAK1/DegV-like"/>
    <property type="match status" value="1"/>
</dbReference>
<reference evidence="2 3" key="1">
    <citation type="submission" date="2020-10" db="EMBL/GenBank/DDBJ databases">
        <title>Ca. Dormibacterota MAGs.</title>
        <authorList>
            <person name="Montgomery K."/>
        </authorList>
    </citation>
    <scope>NUCLEOTIDE SEQUENCE [LARGE SCALE GENOMIC DNA]</scope>
    <source>
        <strain evidence="2">Mitchell_Peninsula_5</strain>
    </source>
</reference>
<dbReference type="InterPro" id="IPR043168">
    <property type="entry name" value="DegV_C"/>
</dbReference>
<dbReference type="PROSITE" id="PS51482">
    <property type="entry name" value="DEGV"/>
    <property type="match status" value="1"/>
</dbReference>
<organism evidence="2 3">
    <name type="scientific">Candidatus Amunia macphersoniae</name>
    <dbReference type="NCBI Taxonomy" id="3127014"/>
    <lineage>
        <taxon>Bacteria</taxon>
        <taxon>Bacillati</taxon>
        <taxon>Candidatus Dormiibacterota</taxon>
        <taxon>Candidatus Dormibacteria</taxon>
        <taxon>Candidatus Aeolococcales</taxon>
        <taxon>Candidatus Aeolococcaceae</taxon>
        <taxon>Candidatus Amunia</taxon>
    </lineage>
</organism>
<keyword evidence="1" id="KW-0446">Lipid-binding</keyword>
<accession>A0A934NIX7</accession>
<evidence type="ECO:0000313" key="2">
    <source>
        <dbReference type="EMBL" id="MBJ7608604.1"/>
    </source>
</evidence>